<dbReference type="InterPro" id="IPR028098">
    <property type="entry name" value="Glyco_trans_4-like_N"/>
</dbReference>
<evidence type="ECO:0000259" key="2">
    <source>
        <dbReference type="Pfam" id="PF00534"/>
    </source>
</evidence>
<evidence type="ECO:0000313" key="5">
    <source>
        <dbReference type="Proteomes" id="UP000322110"/>
    </source>
</evidence>
<feature type="domain" description="Glycosyl transferase family 1" evidence="2">
    <location>
        <begin position="245"/>
        <end position="339"/>
    </location>
</feature>
<evidence type="ECO:0000313" key="4">
    <source>
        <dbReference type="EMBL" id="KAA2211938.1"/>
    </source>
</evidence>
<protein>
    <submittedName>
        <fullName evidence="4">Glycosyltransferase family 4 protein</fullName>
    </submittedName>
</protein>
<proteinExistence type="predicted"/>
<dbReference type="SUPFAM" id="SSF53756">
    <property type="entry name" value="UDP-Glycosyltransferase/glycogen phosphorylase"/>
    <property type="match status" value="1"/>
</dbReference>
<feature type="domain" description="Glycosyltransferase subfamily 4-like N-terminal" evidence="3">
    <location>
        <begin position="17"/>
        <end position="184"/>
    </location>
</feature>
<dbReference type="PANTHER" id="PTHR46401:SF2">
    <property type="entry name" value="GLYCOSYLTRANSFERASE WBBK-RELATED"/>
    <property type="match status" value="1"/>
</dbReference>
<dbReference type="Gene3D" id="3.40.50.2000">
    <property type="entry name" value="Glycogen Phosphorylase B"/>
    <property type="match status" value="2"/>
</dbReference>
<sequence length="371" mass="39133">MAAEPRPLHALVTTDAVGGVWSYALTLCRGLLARQVRVTLAVLGPPPGATQRLEAAAIPGLRLLDTGLMLDWMVPDAAAVRDAGGRLAALARDCGADLLHLNSPALAAGNRFPIPVLAFCHSCMASWWAAVRSGPLPSDFTWHRDLLAEGYRVADLVAAPSAAFAAATQSLYGLPERPRLVFNGTAPWAMRGASPTPFFAFTAGRLWDEGKNLATLDAAAAQLPFPLLAAGPVEGPGGARIDLRHLQTQGSLDRAAMQAMLARQPAFVSAARYEPFGLAVLEAAQAGCPLVLSDIPTFREIWGGAADYVASGDAAGFAAALRRLAAPRLRQARGEAARRRAARYTADAMVTATLDLYRELVPARAFLETPA</sequence>
<dbReference type="Pfam" id="PF13439">
    <property type="entry name" value="Glyco_transf_4"/>
    <property type="match status" value="1"/>
</dbReference>
<dbReference type="GO" id="GO:0016757">
    <property type="term" value="F:glycosyltransferase activity"/>
    <property type="evidence" value="ECO:0007669"/>
    <property type="project" value="InterPro"/>
</dbReference>
<evidence type="ECO:0000259" key="3">
    <source>
        <dbReference type="Pfam" id="PF13439"/>
    </source>
</evidence>
<dbReference type="PANTHER" id="PTHR46401">
    <property type="entry name" value="GLYCOSYLTRANSFERASE WBBK-RELATED"/>
    <property type="match status" value="1"/>
</dbReference>
<dbReference type="CDD" id="cd03801">
    <property type="entry name" value="GT4_PimA-like"/>
    <property type="match status" value="1"/>
</dbReference>
<comment type="caution">
    <text evidence="4">The sequence shown here is derived from an EMBL/GenBank/DDBJ whole genome shotgun (WGS) entry which is preliminary data.</text>
</comment>
<keyword evidence="5" id="KW-1185">Reference proteome</keyword>
<gene>
    <name evidence="4" type="ORF">F0Q34_17375</name>
</gene>
<accession>A0A5B2TDK2</accession>
<dbReference type="InterPro" id="IPR001296">
    <property type="entry name" value="Glyco_trans_1"/>
</dbReference>
<keyword evidence="1 4" id="KW-0808">Transferase</keyword>
<dbReference type="OrthoDB" id="7847955at2"/>
<dbReference type="Pfam" id="PF00534">
    <property type="entry name" value="Glycos_transf_1"/>
    <property type="match status" value="1"/>
</dbReference>
<reference evidence="4 5" key="1">
    <citation type="journal article" date="2015" name="Int. J. Syst. Evol. Microbiol.">
        <title>Roseomonas oryzae sp. nov., isolated from paddy rhizosphere soil.</title>
        <authorList>
            <person name="Ramaprasad E.V."/>
            <person name="Sasikala Ch."/>
            <person name="Ramana Ch.V."/>
        </authorList>
    </citation>
    <scope>NUCLEOTIDE SEQUENCE [LARGE SCALE GENOMIC DNA]</scope>
    <source>
        <strain evidence="4 5">KCTC 42542</strain>
    </source>
</reference>
<dbReference type="AlphaFoldDB" id="A0A5B2TDK2"/>
<name>A0A5B2TDK2_9PROT</name>
<dbReference type="EMBL" id="VUKA01000013">
    <property type="protein sequence ID" value="KAA2211938.1"/>
    <property type="molecule type" value="Genomic_DNA"/>
</dbReference>
<evidence type="ECO:0000256" key="1">
    <source>
        <dbReference type="ARBA" id="ARBA00022679"/>
    </source>
</evidence>
<organism evidence="4 5">
    <name type="scientific">Teichococcus oryzae</name>
    <dbReference type="NCBI Taxonomy" id="1608942"/>
    <lineage>
        <taxon>Bacteria</taxon>
        <taxon>Pseudomonadati</taxon>
        <taxon>Pseudomonadota</taxon>
        <taxon>Alphaproteobacteria</taxon>
        <taxon>Acetobacterales</taxon>
        <taxon>Roseomonadaceae</taxon>
        <taxon>Roseomonas</taxon>
    </lineage>
</organism>
<dbReference type="Proteomes" id="UP000322110">
    <property type="component" value="Unassembled WGS sequence"/>
</dbReference>